<proteinExistence type="predicted"/>
<protein>
    <submittedName>
        <fullName evidence="2">Uncharacterized protein</fullName>
    </submittedName>
</protein>
<evidence type="ECO:0000256" key="1">
    <source>
        <dbReference type="SAM" id="MobiDB-lite"/>
    </source>
</evidence>
<name>A0A8H7TW64_BIOOC</name>
<reference evidence="2" key="1">
    <citation type="submission" date="2020-10" db="EMBL/GenBank/DDBJ databases">
        <title>High-Quality Genome Resource of Clonostachys rosea strain S41 by Oxford Nanopore Long-Read Sequencing.</title>
        <authorList>
            <person name="Wang H."/>
        </authorList>
    </citation>
    <scope>NUCLEOTIDE SEQUENCE</scope>
    <source>
        <strain evidence="2">S41</strain>
    </source>
</reference>
<dbReference type="Proteomes" id="UP000616885">
    <property type="component" value="Unassembled WGS sequence"/>
</dbReference>
<organism evidence="2 3">
    <name type="scientific">Bionectria ochroleuca</name>
    <name type="common">Gliocladium roseum</name>
    <dbReference type="NCBI Taxonomy" id="29856"/>
    <lineage>
        <taxon>Eukaryota</taxon>
        <taxon>Fungi</taxon>
        <taxon>Dikarya</taxon>
        <taxon>Ascomycota</taxon>
        <taxon>Pezizomycotina</taxon>
        <taxon>Sordariomycetes</taxon>
        <taxon>Hypocreomycetidae</taxon>
        <taxon>Hypocreales</taxon>
        <taxon>Bionectriaceae</taxon>
        <taxon>Clonostachys</taxon>
    </lineage>
</organism>
<accession>A0A8H7TW64</accession>
<feature type="region of interest" description="Disordered" evidence="1">
    <location>
        <begin position="293"/>
        <end position="323"/>
    </location>
</feature>
<evidence type="ECO:0000313" key="2">
    <source>
        <dbReference type="EMBL" id="KAF9759802.1"/>
    </source>
</evidence>
<evidence type="ECO:0000313" key="3">
    <source>
        <dbReference type="Proteomes" id="UP000616885"/>
    </source>
</evidence>
<sequence length="370" mass="41561">MPNEMRRMVVTHSLPRLTTAYMLSANGGPGGLTPLWLMRPIWAQYVTFEGRLYISALTNEPPATDDTGAGPKDMVKMRKPEGPLAAIHIALDHLGVRKFVLTDNGKVDPSEYPVDTSIGGWVSLPLSGQTYIHCERDGIKLRRVLYNGLDQTLWRFLWPVPQPQPSNLRLWSPDERTFQAPMRYLHINKPDTRGYSICWFYELMTICPHYPGGDPPYYGGWDIDRPKTIWAYLPVDQGETIVELWKVDAATSTVLVLTTSHGRILTLGVRPKPGNRDRAWVLQDRIEESALSWPRSHGPGLGGSRSRPLVQRSRGPLRPSCPRRIPQVQAGALVFIGRADRGSVDENLQDGGRRHRSAVLVRGWPRANPG</sequence>
<dbReference type="AlphaFoldDB" id="A0A8H7TW64"/>
<comment type="caution">
    <text evidence="2">The sequence shown here is derived from an EMBL/GenBank/DDBJ whole genome shotgun (WGS) entry which is preliminary data.</text>
</comment>
<gene>
    <name evidence="2" type="ORF">IM811_001496</name>
</gene>
<dbReference type="EMBL" id="JADCTT010000001">
    <property type="protein sequence ID" value="KAF9759802.1"/>
    <property type="molecule type" value="Genomic_DNA"/>
</dbReference>